<keyword evidence="2" id="KW-0805">Transcription regulation</keyword>
<dbReference type="GO" id="GO:0008270">
    <property type="term" value="F:zinc ion binding"/>
    <property type="evidence" value="ECO:0007669"/>
    <property type="project" value="InterPro"/>
</dbReference>
<keyword evidence="4" id="KW-0804">Transcription</keyword>
<keyword evidence="5" id="KW-0539">Nucleus</keyword>
<dbReference type="InterPro" id="IPR001138">
    <property type="entry name" value="Zn2Cys6_DnaBD"/>
</dbReference>
<evidence type="ECO:0000313" key="8">
    <source>
        <dbReference type="EMBL" id="QKX54629.1"/>
    </source>
</evidence>
<gene>
    <name evidence="8" type="ORF">TRUGW13939_01717</name>
</gene>
<protein>
    <recommendedName>
        <fullName evidence="7">Zn(2)-C6 fungal-type domain-containing protein</fullName>
    </recommendedName>
</protein>
<dbReference type="OrthoDB" id="5226580at2759"/>
<dbReference type="Proteomes" id="UP000509510">
    <property type="component" value="Chromosome I"/>
</dbReference>
<dbReference type="InterPro" id="IPR036864">
    <property type="entry name" value="Zn2-C6_fun-type_DNA-bd_sf"/>
</dbReference>
<organism evidence="8 9">
    <name type="scientific">Talaromyces rugulosus</name>
    <name type="common">Penicillium rugulosum</name>
    <dbReference type="NCBI Taxonomy" id="121627"/>
    <lineage>
        <taxon>Eukaryota</taxon>
        <taxon>Fungi</taxon>
        <taxon>Dikarya</taxon>
        <taxon>Ascomycota</taxon>
        <taxon>Pezizomycotina</taxon>
        <taxon>Eurotiomycetes</taxon>
        <taxon>Eurotiomycetidae</taxon>
        <taxon>Eurotiales</taxon>
        <taxon>Trichocomaceae</taxon>
        <taxon>Talaromyces</taxon>
        <taxon>Talaromyces sect. Islandici</taxon>
    </lineage>
</organism>
<dbReference type="EMBL" id="CP055898">
    <property type="protein sequence ID" value="QKX54629.1"/>
    <property type="molecule type" value="Genomic_DNA"/>
</dbReference>
<dbReference type="Gene3D" id="4.10.240.10">
    <property type="entry name" value="Zn(2)-C6 fungal-type DNA-binding domain"/>
    <property type="match status" value="1"/>
</dbReference>
<dbReference type="GO" id="GO:0005634">
    <property type="term" value="C:nucleus"/>
    <property type="evidence" value="ECO:0007669"/>
    <property type="project" value="UniProtKB-SubCell"/>
</dbReference>
<dbReference type="GO" id="GO:0000981">
    <property type="term" value="F:DNA-binding transcription factor activity, RNA polymerase II-specific"/>
    <property type="evidence" value="ECO:0007669"/>
    <property type="project" value="InterPro"/>
</dbReference>
<dbReference type="CDD" id="cd12148">
    <property type="entry name" value="fungal_TF_MHR"/>
    <property type="match status" value="1"/>
</dbReference>
<dbReference type="GeneID" id="55989227"/>
<evidence type="ECO:0000256" key="3">
    <source>
        <dbReference type="ARBA" id="ARBA00023125"/>
    </source>
</evidence>
<evidence type="ECO:0000256" key="6">
    <source>
        <dbReference type="SAM" id="MobiDB-lite"/>
    </source>
</evidence>
<feature type="compositionally biased region" description="Low complexity" evidence="6">
    <location>
        <begin position="76"/>
        <end position="85"/>
    </location>
</feature>
<dbReference type="GO" id="GO:0000976">
    <property type="term" value="F:transcription cis-regulatory region binding"/>
    <property type="evidence" value="ECO:0007669"/>
    <property type="project" value="TreeGrafter"/>
</dbReference>
<dbReference type="AlphaFoldDB" id="A0A7H8QL22"/>
<evidence type="ECO:0000259" key="7">
    <source>
        <dbReference type="PROSITE" id="PS00463"/>
    </source>
</evidence>
<comment type="subcellular location">
    <subcellularLocation>
        <location evidence="1">Nucleus</location>
    </subcellularLocation>
</comment>
<evidence type="ECO:0000256" key="1">
    <source>
        <dbReference type="ARBA" id="ARBA00004123"/>
    </source>
</evidence>
<evidence type="ECO:0000313" key="9">
    <source>
        <dbReference type="Proteomes" id="UP000509510"/>
    </source>
</evidence>
<sequence length="577" mass="65459">MLSSQESQSPGSLSKTCQNCADSKVRCVRNGDDICNRCSRLGKECVDRKARRRFHGFQKDMKIRALESKLDELTRTRQTQSTSRSPNSPGSFDGVSDNDLVDRGDVIDQGLLNMEAAEVLLSTYKSQMIAHFPFVFIYPYETAQHLRREKPFLFLTILSTASFANMPLQRLLGNETKKFIASRMVLNGEVSLELLQGLLVFLAWSHYYTRPYRFTQFMQLAISLVIELRLDQPPQARTWKNGFQLKPDYSLTSQFADQPAWSFAEQRATAGCYYLASTIMVLLQKQFNFPLTPYIEDCCKSLYNAAESPYDKYILHLIQLQRIAERVDRLSMRHAIELGNPGSASELYVSALKGDLETFRSEFPAGFHEIPPLGMQFHATELFLYQLSLSTLDHHSHAQNISDHAFKEDLLLSALIAAESIVNIFISLPPGAEIASSNAEWTQLGFAVLVANKIIITASTMPGKGATFAQRKFSWPTTLEHLTIRIQALSSGKLDRNGDRDAFYWFSQRVSNFNEWFTRQSAMTEELVCQGMPQNPLPMATMPPPELFMQTGVDDFFQFPQDEVFNTAIDHMLGSWI</sequence>
<keyword evidence="9" id="KW-1185">Reference proteome</keyword>
<proteinExistence type="predicted"/>
<evidence type="ECO:0000256" key="2">
    <source>
        <dbReference type="ARBA" id="ARBA00023015"/>
    </source>
</evidence>
<feature type="region of interest" description="Disordered" evidence="6">
    <location>
        <begin position="69"/>
        <end position="100"/>
    </location>
</feature>
<reference evidence="9" key="1">
    <citation type="submission" date="2020-06" db="EMBL/GenBank/DDBJ databases">
        <title>A chromosome-scale genome assembly of Talaromyces rugulosus W13939.</title>
        <authorList>
            <person name="Wang B."/>
            <person name="Guo L."/>
            <person name="Ye K."/>
            <person name="Wang L."/>
        </authorList>
    </citation>
    <scope>NUCLEOTIDE SEQUENCE [LARGE SCALE GENOMIC DNA]</scope>
    <source>
        <strain evidence="9">W13939</strain>
    </source>
</reference>
<feature type="domain" description="Zn(2)-C6 fungal-type" evidence="7">
    <location>
        <begin position="16"/>
        <end position="45"/>
    </location>
</feature>
<dbReference type="PANTHER" id="PTHR31845">
    <property type="entry name" value="FINGER DOMAIN PROTEIN, PUTATIVE-RELATED"/>
    <property type="match status" value="1"/>
</dbReference>
<dbReference type="KEGG" id="trg:TRUGW13939_01717"/>
<evidence type="ECO:0000256" key="5">
    <source>
        <dbReference type="ARBA" id="ARBA00023242"/>
    </source>
</evidence>
<dbReference type="RefSeq" id="XP_035340808.1">
    <property type="nucleotide sequence ID" value="XM_035484915.1"/>
</dbReference>
<dbReference type="InterPro" id="IPR051089">
    <property type="entry name" value="prtT"/>
</dbReference>
<accession>A0A7H8QL22</accession>
<dbReference type="SUPFAM" id="SSF57701">
    <property type="entry name" value="Zn2/Cys6 DNA-binding domain"/>
    <property type="match status" value="1"/>
</dbReference>
<dbReference type="PANTHER" id="PTHR31845:SF37">
    <property type="entry name" value="TRANSCRIPTION FACTOR DOMAIN-CONTAINING PROTEIN"/>
    <property type="match status" value="1"/>
</dbReference>
<name>A0A7H8QL22_TALRU</name>
<keyword evidence="3" id="KW-0238">DNA-binding</keyword>
<dbReference type="PROSITE" id="PS00463">
    <property type="entry name" value="ZN2_CY6_FUNGAL_1"/>
    <property type="match status" value="1"/>
</dbReference>
<evidence type="ECO:0000256" key="4">
    <source>
        <dbReference type="ARBA" id="ARBA00023163"/>
    </source>
</evidence>